<dbReference type="Proteomes" id="UP000076727">
    <property type="component" value="Unassembled WGS sequence"/>
</dbReference>
<proteinExistence type="predicted"/>
<sequence>MAANVQDVIMLLGDSITQGGWEPHGFAQQLAYVYNRKLDVVNRGMSGYNTEWIIPVLEQCFATRDDRAPLPTVRLLTIWLGANDAAQPPTRQHVPLAQYRANLRALVRTVASPDSPRYSPATRVLLLTPPPVSEPMWARRQAEKVPPRALDRRFDVTRAYADAVREVAGELGVHVVDVWSAIWTRAGEKEEGLAEYLRDGLHLTESGYNVVFEILMEAISTHFPEMHPDKLQPVFPYFDEIDDEDPRSSLQKRDAFAT</sequence>
<organism evidence="2 3">
    <name type="scientific">Daedalea quercina L-15889</name>
    <dbReference type="NCBI Taxonomy" id="1314783"/>
    <lineage>
        <taxon>Eukaryota</taxon>
        <taxon>Fungi</taxon>
        <taxon>Dikarya</taxon>
        <taxon>Basidiomycota</taxon>
        <taxon>Agaricomycotina</taxon>
        <taxon>Agaricomycetes</taxon>
        <taxon>Polyporales</taxon>
        <taxon>Fomitopsis</taxon>
    </lineage>
</organism>
<accession>A0A165P6L7</accession>
<dbReference type="Pfam" id="PF13472">
    <property type="entry name" value="Lipase_GDSL_2"/>
    <property type="match status" value="1"/>
</dbReference>
<dbReference type="PANTHER" id="PTHR14209:SF19">
    <property type="entry name" value="ISOAMYL ACETATE-HYDROLYZING ESTERASE 1 HOMOLOG"/>
    <property type="match status" value="1"/>
</dbReference>
<name>A0A165P6L7_9APHY</name>
<dbReference type="InterPro" id="IPR013830">
    <property type="entry name" value="SGNH_hydro"/>
</dbReference>
<gene>
    <name evidence="2" type="ORF">DAEQUDRAFT_728594</name>
</gene>
<dbReference type="SUPFAM" id="SSF52266">
    <property type="entry name" value="SGNH hydrolase"/>
    <property type="match status" value="1"/>
</dbReference>
<dbReference type="PANTHER" id="PTHR14209">
    <property type="entry name" value="ISOAMYL ACETATE-HYDROLYZING ESTERASE 1"/>
    <property type="match status" value="1"/>
</dbReference>
<dbReference type="OrthoDB" id="671439at2759"/>
<dbReference type="Gene3D" id="3.40.50.1110">
    <property type="entry name" value="SGNH hydrolase"/>
    <property type="match status" value="1"/>
</dbReference>
<keyword evidence="2" id="KW-0378">Hydrolase</keyword>
<dbReference type="EMBL" id="KV429072">
    <property type="protein sequence ID" value="KZT67829.1"/>
    <property type="molecule type" value="Genomic_DNA"/>
</dbReference>
<protein>
    <submittedName>
        <fullName evidence="2">SGNH hydrolase</fullName>
    </submittedName>
</protein>
<dbReference type="GO" id="GO:0016787">
    <property type="term" value="F:hydrolase activity"/>
    <property type="evidence" value="ECO:0007669"/>
    <property type="project" value="UniProtKB-KW"/>
</dbReference>
<dbReference type="STRING" id="1314783.A0A165P6L7"/>
<dbReference type="InterPro" id="IPR045136">
    <property type="entry name" value="Iah1-like"/>
</dbReference>
<evidence type="ECO:0000313" key="2">
    <source>
        <dbReference type="EMBL" id="KZT67829.1"/>
    </source>
</evidence>
<reference evidence="2 3" key="1">
    <citation type="journal article" date="2016" name="Mol. Biol. Evol.">
        <title>Comparative Genomics of Early-Diverging Mushroom-Forming Fungi Provides Insights into the Origins of Lignocellulose Decay Capabilities.</title>
        <authorList>
            <person name="Nagy L.G."/>
            <person name="Riley R."/>
            <person name="Tritt A."/>
            <person name="Adam C."/>
            <person name="Daum C."/>
            <person name="Floudas D."/>
            <person name="Sun H."/>
            <person name="Yadav J.S."/>
            <person name="Pangilinan J."/>
            <person name="Larsson K.H."/>
            <person name="Matsuura K."/>
            <person name="Barry K."/>
            <person name="Labutti K."/>
            <person name="Kuo R."/>
            <person name="Ohm R.A."/>
            <person name="Bhattacharya S.S."/>
            <person name="Shirouzu T."/>
            <person name="Yoshinaga Y."/>
            <person name="Martin F.M."/>
            <person name="Grigoriev I.V."/>
            <person name="Hibbett D.S."/>
        </authorList>
    </citation>
    <scope>NUCLEOTIDE SEQUENCE [LARGE SCALE GENOMIC DNA]</scope>
    <source>
        <strain evidence="2 3">L-15889</strain>
    </source>
</reference>
<evidence type="ECO:0000259" key="1">
    <source>
        <dbReference type="Pfam" id="PF13472"/>
    </source>
</evidence>
<feature type="domain" description="SGNH hydrolase-type esterase" evidence="1">
    <location>
        <begin position="11"/>
        <end position="209"/>
    </location>
</feature>
<dbReference type="CDD" id="cd01838">
    <property type="entry name" value="Isoamyl_acetate_hydrolase_like"/>
    <property type="match status" value="1"/>
</dbReference>
<keyword evidence="3" id="KW-1185">Reference proteome</keyword>
<dbReference type="AlphaFoldDB" id="A0A165P6L7"/>
<evidence type="ECO:0000313" key="3">
    <source>
        <dbReference type="Proteomes" id="UP000076727"/>
    </source>
</evidence>
<dbReference type="InterPro" id="IPR036514">
    <property type="entry name" value="SGNH_hydro_sf"/>
</dbReference>